<dbReference type="Proteomes" id="UP000054477">
    <property type="component" value="Unassembled WGS sequence"/>
</dbReference>
<reference evidence="1 2" key="1">
    <citation type="submission" date="2014-04" db="EMBL/GenBank/DDBJ databases">
        <authorList>
            <consortium name="DOE Joint Genome Institute"/>
            <person name="Kuo A."/>
            <person name="Kohler A."/>
            <person name="Nagy L.G."/>
            <person name="Floudas D."/>
            <person name="Copeland A."/>
            <person name="Barry K.W."/>
            <person name="Cichocki N."/>
            <person name="Veneault-Fourrey C."/>
            <person name="LaButti K."/>
            <person name="Lindquist E.A."/>
            <person name="Lipzen A."/>
            <person name="Lundell T."/>
            <person name="Morin E."/>
            <person name="Murat C."/>
            <person name="Sun H."/>
            <person name="Tunlid A."/>
            <person name="Henrissat B."/>
            <person name="Grigoriev I.V."/>
            <person name="Hibbett D.S."/>
            <person name="Martin F."/>
            <person name="Nordberg H.P."/>
            <person name="Cantor M.N."/>
            <person name="Hua S.X."/>
        </authorList>
    </citation>
    <scope>NUCLEOTIDE SEQUENCE [LARGE SCALE GENOMIC DNA]</scope>
    <source>
        <strain evidence="1 2">LaAM-08-1</strain>
    </source>
</reference>
<keyword evidence="2" id="KW-1185">Reference proteome</keyword>
<dbReference type="EMBL" id="KN838566">
    <property type="protein sequence ID" value="KIK04752.1"/>
    <property type="molecule type" value="Genomic_DNA"/>
</dbReference>
<organism evidence="1 2">
    <name type="scientific">Laccaria amethystina LaAM-08-1</name>
    <dbReference type="NCBI Taxonomy" id="1095629"/>
    <lineage>
        <taxon>Eukaryota</taxon>
        <taxon>Fungi</taxon>
        <taxon>Dikarya</taxon>
        <taxon>Basidiomycota</taxon>
        <taxon>Agaricomycotina</taxon>
        <taxon>Agaricomycetes</taxon>
        <taxon>Agaricomycetidae</taxon>
        <taxon>Agaricales</taxon>
        <taxon>Agaricineae</taxon>
        <taxon>Hydnangiaceae</taxon>
        <taxon>Laccaria</taxon>
    </lineage>
</organism>
<dbReference type="HOGENOM" id="CLU_047287_3_0_1"/>
<reference evidence="2" key="2">
    <citation type="submission" date="2015-01" db="EMBL/GenBank/DDBJ databases">
        <title>Evolutionary Origins and Diversification of the Mycorrhizal Mutualists.</title>
        <authorList>
            <consortium name="DOE Joint Genome Institute"/>
            <consortium name="Mycorrhizal Genomics Consortium"/>
            <person name="Kohler A."/>
            <person name="Kuo A."/>
            <person name="Nagy L.G."/>
            <person name="Floudas D."/>
            <person name="Copeland A."/>
            <person name="Barry K.W."/>
            <person name="Cichocki N."/>
            <person name="Veneault-Fourrey C."/>
            <person name="LaButti K."/>
            <person name="Lindquist E.A."/>
            <person name="Lipzen A."/>
            <person name="Lundell T."/>
            <person name="Morin E."/>
            <person name="Murat C."/>
            <person name="Riley R."/>
            <person name="Ohm R."/>
            <person name="Sun H."/>
            <person name="Tunlid A."/>
            <person name="Henrissat B."/>
            <person name="Grigoriev I.V."/>
            <person name="Hibbett D.S."/>
            <person name="Martin F."/>
        </authorList>
    </citation>
    <scope>NUCLEOTIDE SEQUENCE [LARGE SCALE GENOMIC DNA]</scope>
    <source>
        <strain evidence="2">LaAM-08-1</strain>
    </source>
</reference>
<feature type="non-terminal residue" evidence="1">
    <location>
        <position position="1"/>
    </location>
</feature>
<dbReference type="AlphaFoldDB" id="A0A0C9Y3S2"/>
<evidence type="ECO:0000313" key="2">
    <source>
        <dbReference type="Proteomes" id="UP000054477"/>
    </source>
</evidence>
<dbReference type="OrthoDB" id="2669721at2759"/>
<evidence type="ECO:0000313" key="1">
    <source>
        <dbReference type="EMBL" id="KIK04752.1"/>
    </source>
</evidence>
<proteinExistence type="predicted"/>
<sequence>LCLPNWQIMRSAWKEKMKPLSKVRMARDVMVSLNVYFGEVQYFFQAWLQDSETIMFALASVYSSPNQEILEKSSNALWTCKYSGHEGLQVFSVTWIKSCVAMPPLNKPADEWFFIREKMGLAVASMGGNVEDFNKNGDDNMYL</sequence>
<accession>A0A0C9Y3S2</accession>
<gene>
    <name evidence="1" type="ORF">K443DRAFT_92394</name>
</gene>
<dbReference type="STRING" id="1095629.A0A0C9Y3S2"/>
<name>A0A0C9Y3S2_9AGAR</name>
<protein>
    <submittedName>
        <fullName evidence="1">Uncharacterized protein</fullName>
    </submittedName>
</protein>